<evidence type="ECO:0000256" key="5">
    <source>
        <dbReference type="ARBA" id="ARBA00023242"/>
    </source>
</evidence>
<feature type="region of interest" description="Disordered" evidence="8">
    <location>
        <begin position="129"/>
        <end position="214"/>
    </location>
</feature>
<dbReference type="InterPro" id="IPR009057">
    <property type="entry name" value="Homeodomain-like_sf"/>
</dbReference>
<evidence type="ECO:0000256" key="7">
    <source>
        <dbReference type="RuleBase" id="RU000682"/>
    </source>
</evidence>
<organism evidence="10 11">
    <name type="scientific">Bursaphelenchus okinawaensis</name>
    <dbReference type="NCBI Taxonomy" id="465554"/>
    <lineage>
        <taxon>Eukaryota</taxon>
        <taxon>Metazoa</taxon>
        <taxon>Ecdysozoa</taxon>
        <taxon>Nematoda</taxon>
        <taxon>Chromadorea</taxon>
        <taxon>Rhabditida</taxon>
        <taxon>Tylenchina</taxon>
        <taxon>Tylenchomorpha</taxon>
        <taxon>Aphelenchoidea</taxon>
        <taxon>Aphelenchoididae</taxon>
        <taxon>Bursaphelenchus</taxon>
    </lineage>
</organism>
<protein>
    <recommendedName>
        <fullName evidence="9">Homeobox domain-containing protein</fullName>
    </recommendedName>
</protein>
<evidence type="ECO:0000256" key="8">
    <source>
        <dbReference type="SAM" id="MobiDB-lite"/>
    </source>
</evidence>
<dbReference type="AlphaFoldDB" id="A0A811LNQ5"/>
<evidence type="ECO:0000256" key="1">
    <source>
        <dbReference type="ARBA" id="ARBA00004123"/>
    </source>
</evidence>
<evidence type="ECO:0000313" key="11">
    <source>
        <dbReference type="Proteomes" id="UP000614601"/>
    </source>
</evidence>
<dbReference type="GO" id="GO:0000978">
    <property type="term" value="F:RNA polymerase II cis-regulatory region sequence-specific DNA binding"/>
    <property type="evidence" value="ECO:0007669"/>
    <property type="project" value="TreeGrafter"/>
</dbReference>
<dbReference type="PANTHER" id="PTHR45793:SF5">
    <property type="entry name" value="HOMEOTIC PROTEIN OCELLILESS"/>
    <property type="match status" value="1"/>
</dbReference>
<evidence type="ECO:0000256" key="2">
    <source>
        <dbReference type="ARBA" id="ARBA00022473"/>
    </source>
</evidence>
<feature type="compositionally biased region" description="Low complexity" evidence="8">
    <location>
        <begin position="157"/>
        <end position="172"/>
    </location>
</feature>
<dbReference type="InterPro" id="IPR001356">
    <property type="entry name" value="HD"/>
</dbReference>
<keyword evidence="3 6" id="KW-0238">DNA-binding</keyword>
<gene>
    <name evidence="10" type="ORF">BOKJ2_LOCUS13445</name>
</gene>
<dbReference type="FunFam" id="1.10.10.60:FF:000679">
    <property type="entry name" value="Homeobox protein aristaless"/>
    <property type="match status" value="1"/>
</dbReference>
<evidence type="ECO:0000259" key="9">
    <source>
        <dbReference type="PROSITE" id="PS50071"/>
    </source>
</evidence>
<dbReference type="SMART" id="SM00389">
    <property type="entry name" value="HOX"/>
    <property type="match status" value="1"/>
</dbReference>
<dbReference type="EMBL" id="CAJFDH010000006">
    <property type="protein sequence ID" value="CAD5229386.1"/>
    <property type="molecule type" value="Genomic_DNA"/>
</dbReference>
<keyword evidence="4 6" id="KW-0371">Homeobox</keyword>
<keyword evidence="5 6" id="KW-0539">Nucleus</keyword>
<dbReference type="PANTHER" id="PTHR45793">
    <property type="entry name" value="HOMEOBOX PROTEIN"/>
    <property type="match status" value="1"/>
</dbReference>
<dbReference type="SUPFAM" id="SSF46689">
    <property type="entry name" value="Homeodomain-like"/>
    <property type="match status" value="1"/>
</dbReference>
<dbReference type="CDD" id="cd00086">
    <property type="entry name" value="homeodomain"/>
    <property type="match status" value="1"/>
</dbReference>
<dbReference type="GO" id="GO:0030182">
    <property type="term" value="P:neuron differentiation"/>
    <property type="evidence" value="ECO:0007669"/>
    <property type="project" value="UniProtKB-ARBA"/>
</dbReference>
<dbReference type="Proteomes" id="UP000783686">
    <property type="component" value="Unassembled WGS sequence"/>
</dbReference>
<comment type="caution">
    <text evidence="10">The sequence shown here is derived from an EMBL/GenBank/DDBJ whole genome shotgun (WGS) entry which is preliminary data.</text>
</comment>
<dbReference type="OrthoDB" id="6159439at2759"/>
<keyword evidence="11" id="KW-1185">Reference proteome</keyword>
<dbReference type="PROSITE" id="PS50071">
    <property type="entry name" value="HOMEOBOX_2"/>
    <property type="match status" value="1"/>
</dbReference>
<evidence type="ECO:0000313" key="10">
    <source>
        <dbReference type="EMBL" id="CAD5229386.1"/>
    </source>
</evidence>
<name>A0A811LNQ5_9BILA</name>
<comment type="subcellular location">
    <subcellularLocation>
        <location evidence="1 6 7">Nucleus</location>
    </subcellularLocation>
</comment>
<dbReference type="Proteomes" id="UP000614601">
    <property type="component" value="Unassembled WGS sequence"/>
</dbReference>
<evidence type="ECO:0000256" key="4">
    <source>
        <dbReference type="ARBA" id="ARBA00023155"/>
    </source>
</evidence>
<keyword evidence="2" id="KW-0217">Developmental protein</keyword>
<feature type="DNA-binding region" description="Homeobox" evidence="6">
    <location>
        <begin position="79"/>
        <end position="138"/>
    </location>
</feature>
<feature type="compositionally biased region" description="Basic and acidic residues" evidence="8">
    <location>
        <begin position="203"/>
        <end position="214"/>
    </location>
</feature>
<dbReference type="PROSITE" id="PS00027">
    <property type="entry name" value="HOMEOBOX_1"/>
    <property type="match status" value="1"/>
</dbReference>
<dbReference type="Gene3D" id="1.10.10.60">
    <property type="entry name" value="Homeodomain-like"/>
    <property type="match status" value="1"/>
</dbReference>
<evidence type="ECO:0000256" key="3">
    <source>
        <dbReference type="ARBA" id="ARBA00023125"/>
    </source>
</evidence>
<dbReference type="GO" id="GO:0000981">
    <property type="term" value="F:DNA-binding transcription factor activity, RNA polymerase II-specific"/>
    <property type="evidence" value="ECO:0007669"/>
    <property type="project" value="InterPro"/>
</dbReference>
<dbReference type="Pfam" id="PF00046">
    <property type="entry name" value="Homeodomain"/>
    <property type="match status" value="1"/>
</dbReference>
<feature type="domain" description="Homeobox" evidence="9">
    <location>
        <begin position="77"/>
        <end position="137"/>
    </location>
</feature>
<reference evidence="10" key="1">
    <citation type="submission" date="2020-09" db="EMBL/GenBank/DDBJ databases">
        <authorList>
            <person name="Kikuchi T."/>
        </authorList>
    </citation>
    <scope>NUCLEOTIDE SEQUENCE</scope>
    <source>
        <strain evidence="10">SH1</strain>
    </source>
</reference>
<accession>A0A811LNQ5</accession>
<sequence length="428" mass="46611">MQLIGPNNLWNPFNYSMVYSTFASYHLPSASTSSTSTPGTPNGTSGTPFGQYPSMTNPLMPVAMFSNIGGHNGLPPRKNRRERTTFNRHQLEVLESLFNSTPYPDVFTREKIAEQIHLQESRIQVWFKNRRAKQRQQDKQKPKPPTVASMKQEAAKRAAAAAAAAANNVNNNSFEMNKDSSHSSEMSSPAQNSDALCQSTSFDGRDLSSHDVNHDDDKATFECLAKLNPSEEPIPQPTLELQPHLTVDLPVAHPPLLPEPKNNLTPIESSTEAPTMNPEELSQLNLLKADSTSALVGAGMSSANLGVSLMEYNKGLPDASVLLGQASARQTDLNEIPWCTDGNSLAASFGLGSATPIYSAQNTLNPYLSYPSMGYYGNMGFDTSLGYPGYPLVTPTSTVLEEGQTYSVMQNSQNVPAYTNPYFFPGQC</sequence>
<feature type="compositionally biased region" description="Polar residues" evidence="8">
    <location>
        <begin position="183"/>
        <end position="202"/>
    </location>
</feature>
<dbReference type="EMBL" id="CAJFCW020000006">
    <property type="protein sequence ID" value="CAG9126551.1"/>
    <property type="molecule type" value="Genomic_DNA"/>
</dbReference>
<dbReference type="GO" id="GO:0005634">
    <property type="term" value="C:nucleus"/>
    <property type="evidence" value="ECO:0007669"/>
    <property type="project" value="UniProtKB-SubCell"/>
</dbReference>
<proteinExistence type="predicted"/>
<evidence type="ECO:0000256" key="6">
    <source>
        <dbReference type="PROSITE-ProRule" id="PRU00108"/>
    </source>
</evidence>
<dbReference type="InterPro" id="IPR017970">
    <property type="entry name" value="Homeobox_CS"/>
</dbReference>